<reference evidence="2 3" key="1">
    <citation type="submission" date="2019-01" db="EMBL/GenBank/DDBJ databases">
        <title>Draft genome sequences of Candidatus Mycoplasma haemohominis SWG34-3 identified from a patient with pyrexia, anemia and liver dysfunction.</title>
        <authorList>
            <person name="Sekizuka T."/>
            <person name="Hattori N."/>
            <person name="Katano H."/>
            <person name="Takuma T."/>
            <person name="Ito T."/>
            <person name="Arai N."/>
            <person name="Yanai R."/>
            <person name="Ishii S."/>
            <person name="Miura Y."/>
            <person name="Tokunaga T."/>
            <person name="Watanabe H."/>
            <person name="Nomura N."/>
            <person name="Eguchi J."/>
            <person name="Arai T."/>
            <person name="Hasegawa H."/>
            <person name="Nakamaki T."/>
            <person name="Wakita T."/>
            <person name="Niki Y."/>
            <person name="Kuroda M."/>
        </authorList>
    </citation>
    <scope>NUCLEOTIDE SEQUENCE [LARGE SCALE GENOMIC DNA]</scope>
    <source>
        <strain evidence="2">SWG34-3</strain>
    </source>
</reference>
<name>A0A478FQX7_9MOLU</name>
<dbReference type="EMBL" id="BIMN01000004">
    <property type="protein sequence ID" value="GCE63792.1"/>
    <property type="molecule type" value="Genomic_DNA"/>
</dbReference>
<evidence type="ECO:0000313" key="2">
    <source>
        <dbReference type="EMBL" id="GCE63792.1"/>
    </source>
</evidence>
<gene>
    <name evidence="2" type="ORF">MHSWG343_07990</name>
</gene>
<accession>A0A478FQX7</accession>
<proteinExistence type="predicted"/>
<comment type="caution">
    <text evidence="2">The sequence shown here is derived from an EMBL/GenBank/DDBJ whole genome shotgun (WGS) entry which is preliminary data.</text>
</comment>
<evidence type="ECO:0000256" key="1">
    <source>
        <dbReference type="SAM" id="MobiDB-lite"/>
    </source>
</evidence>
<feature type="region of interest" description="Disordered" evidence="1">
    <location>
        <begin position="97"/>
        <end position="122"/>
    </location>
</feature>
<dbReference type="RefSeq" id="WP_216083241.1">
    <property type="nucleotide sequence ID" value="NZ_CACTIB010000020.1"/>
</dbReference>
<evidence type="ECO:0000313" key="3">
    <source>
        <dbReference type="Proteomes" id="UP000324831"/>
    </source>
</evidence>
<organism evidence="2 3">
    <name type="scientific">Candidatus Mycoplasma haematohominis</name>
    <dbReference type="NCBI Taxonomy" id="1494318"/>
    <lineage>
        <taxon>Bacteria</taxon>
        <taxon>Bacillati</taxon>
        <taxon>Mycoplasmatota</taxon>
        <taxon>Mollicutes</taxon>
        <taxon>Mycoplasmataceae</taxon>
        <taxon>Mycoplasma</taxon>
    </lineage>
</organism>
<dbReference type="Proteomes" id="UP000324831">
    <property type="component" value="Unassembled WGS sequence"/>
</dbReference>
<protein>
    <submittedName>
        <fullName evidence="2">Uncharacterized protein</fullName>
    </submittedName>
</protein>
<dbReference type="AlphaFoldDB" id="A0A478FQX7"/>
<sequence length="166" mass="18587">MASTALTLVLGGTAIAILSGSSYFLGTQFSWETGMSRVDSNKTTFFSIALSDEKMHGKEYVGGKDQDDNNSVDKLIKNYNQKNNDYRAALKKNWGSMNLKDSENKKPEDDLDSLFPNDGTSPVLSDKQTAVADFTKAWCKSRKNRTWKTEKQSDLNVFKEVCFAKE</sequence>